<evidence type="ECO:0000256" key="2">
    <source>
        <dbReference type="ARBA" id="ARBA00022729"/>
    </source>
</evidence>
<evidence type="ECO:0000313" key="7">
    <source>
        <dbReference type="EMBL" id="MDH5824001.1"/>
    </source>
</evidence>
<keyword evidence="2 4" id="KW-0732">Signal</keyword>
<evidence type="ECO:0000256" key="4">
    <source>
        <dbReference type="HAMAP-Rule" id="MF_01914"/>
    </source>
</evidence>
<comment type="subcellular location">
    <subcellularLocation>
        <location evidence="4">Periplasm</location>
    </subcellularLocation>
</comment>
<dbReference type="InterPro" id="IPR005653">
    <property type="entry name" value="OstA-like_N"/>
</dbReference>
<evidence type="ECO:0000259" key="6">
    <source>
        <dbReference type="Pfam" id="PF03968"/>
    </source>
</evidence>
<dbReference type="PANTHER" id="PTHR36504:SF1">
    <property type="entry name" value="LIPOPOLYSACCHARIDE EXPORT SYSTEM PROTEIN LPTA"/>
    <property type="match status" value="1"/>
</dbReference>
<dbReference type="NCBIfam" id="TIGR03002">
    <property type="entry name" value="outer_YhbN_LptA"/>
    <property type="match status" value="1"/>
</dbReference>
<feature type="chain" id="PRO_5044923233" description="Lipopolysaccharide export system protein LptA" evidence="4">
    <location>
        <begin position="26"/>
        <end position="172"/>
    </location>
</feature>
<evidence type="ECO:0000256" key="5">
    <source>
        <dbReference type="SAM" id="MobiDB-lite"/>
    </source>
</evidence>
<dbReference type="PANTHER" id="PTHR36504">
    <property type="entry name" value="LIPOPOLYSACCHARIDE EXPORT SYSTEM PROTEIN LPTA"/>
    <property type="match status" value="1"/>
</dbReference>
<feature type="region of interest" description="Disordered" evidence="5">
    <location>
        <begin position="145"/>
        <end position="172"/>
    </location>
</feature>
<protein>
    <recommendedName>
        <fullName evidence="4">Lipopolysaccharide export system protein LptA</fullName>
    </recommendedName>
</protein>
<dbReference type="HAMAP" id="MF_01914">
    <property type="entry name" value="LPS_assembly_LptA"/>
    <property type="match status" value="1"/>
</dbReference>
<organism evidence="7 8">
    <name type="scientific">Luteimonas endophytica</name>
    <dbReference type="NCBI Taxonomy" id="3042023"/>
    <lineage>
        <taxon>Bacteria</taxon>
        <taxon>Pseudomonadati</taxon>
        <taxon>Pseudomonadota</taxon>
        <taxon>Gammaproteobacteria</taxon>
        <taxon>Lysobacterales</taxon>
        <taxon>Lysobacteraceae</taxon>
        <taxon>Luteimonas</taxon>
    </lineage>
</organism>
<dbReference type="EMBL" id="JARXRM010000043">
    <property type="protein sequence ID" value="MDH5824001.1"/>
    <property type="molecule type" value="Genomic_DNA"/>
</dbReference>
<keyword evidence="1 4" id="KW-0813">Transport</keyword>
<sequence precursor="true">MSPRAASALLALAAALALTPPAAEARKSDRNQPMDIDAGRHEGVFDDSAPTVLSQGVVITQGTLDIRADRADIHTRDGDISRAVLTGTPAVMRQELDDGAPMTARASRIDYDMRTEIVTLTGGAYVEQPRGSMKSERIVYNMQTGRVESGGENAGRVQMRFEPRNPAPQEQD</sequence>
<evidence type="ECO:0000256" key="1">
    <source>
        <dbReference type="ARBA" id="ARBA00022448"/>
    </source>
</evidence>
<dbReference type="RefSeq" id="WP_280575299.1">
    <property type="nucleotide sequence ID" value="NZ_JARXRM010000043.1"/>
</dbReference>
<comment type="function">
    <text evidence="4">Involved in the assembly of lipopolysaccharide (LPS). Required for the translocation of LPS from the inner membrane to the outer membrane. May form a bridge between the inner membrane and the outer membrane, via interactions with LptC and LptD, thereby facilitating LPS transfer across the periplasm.</text>
</comment>
<comment type="caution">
    <text evidence="7">The sequence shown here is derived from an EMBL/GenBank/DDBJ whole genome shotgun (WGS) entry which is preliminary data.</text>
</comment>
<comment type="similarity">
    <text evidence="4">Belongs to the LptA family.</text>
</comment>
<dbReference type="Gene3D" id="2.60.450.10">
    <property type="entry name" value="Lipopolysaccharide (LPS) transport protein A like domain"/>
    <property type="match status" value="1"/>
</dbReference>
<feature type="signal peptide" evidence="4">
    <location>
        <begin position="1"/>
        <end position="25"/>
    </location>
</feature>
<gene>
    <name evidence="4 7" type="primary">lptA</name>
    <name evidence="7" type="ORF">QFW77_13540</name>
</gene>
<feature type="domain" description="Organic solvent tolerance-like N-terminal" evidence="6">
    <location>
        <begin position="51"/>
        <end position="145"/>
    </location>
</feature>
<dbReference type="Pfam" id="PF03968">
    <property type="entry name" value="LptD_N"/>
    <property type="match status" value="1"/>
</dbReference>
<keyword evidence="3 4" id="KW-0574">Periplasm</keyword>
<dbReference type="InterPro" id="IPR014340">
    <property type="entry name" value="LptA"/>
</dbReference>
<name>A0ABT6JB14_9GAMM</name>
<evidence type="ECO:0000256" key="3">
    <source>
        <dbReference type="ARBA" id="ARBA00022764"/>
    </source>
</evidence>
<dbReference type="InterPro" id="IPR052037">
    <property type="entry name" value="LPS_export_LptA"/>
</dbReference>
<proteinExistence type="inferred from homology"/>
<reference evidence="7 8" key="1">
    <citation type="submission" date="2023-04" db="EMBL/GenBank/DDBJ databases">
        <title>Luteimonas endophyticus RD2P54.</title>
        <authorList>
            <person name="Sun J.-Q."/>
        </authorList>
    </citation>
    <scope>NUCLEOTIDE SEQUENCE [LARGE SCALE GENOMIC DNA]</scope>
    <source>
        <strain evidence="7 8">RD2P54</strain>
    </source>
</reference>
<dbReference type="Proteomes" id="UP001156940">
    <property type="component" value="Unassembled WGS sequence"/>
</dbReference>
<accession>A0ABT6JB14</accession>
<evidence type="ECO:0000313" key="8">
    <source>
        <dbReference type="Proteomes" id="UP001156940"/>
    </source>
</evidence>
<keyword evidence="8" id="KW-1185">Reference proteome</keyword>
<comment type="subunit">
    <text evidence="4">Component of the lipopolysaccharide transport and assembly complex.</text>
</comment>